<dbReference type="EMBL" id="AMQN01005272">
    <property type="status" value="NOT_ANNOTATED_CDS"/>
    <property type="molecule type" value="Genomic_DNA"/>
</dbReference>
<dbReference type="OrthoDB" id="7436381at2759"/>
<dbReference type="EMBL" id="AMQN01005275">
    <property type="status" value="NOT_ANNOTATED_CDS"/>
    <property type="molecule type" value="Genomic_DNA"/>
</dbReference>
<evidence type="ECO:0000313" key="4">
    <source>
        <dbReference type="Proteomes" id="UP000014760"/>
    </source>
</evidence>
<reference evidence="3" key="3">
    <citation type="submission" date="2015-06" db="UniProtKB">
        <authorList>
            <consortium name="EnsemblMetazoa"/>
        </authorList>
    </citation>
    <scope>IDENTIFICATION</scope>
</reference>
<dbReference type="PANTHER" id="PTHR11505">
    <property type="entry name" value="L1 TRANSPOSABLE ELEMENT-RELATED"/>
    <property type="match status" value="1"/>
</dbReference>
<dbReference type="EMBL" id="KB295566">
    <property type="protein sequence ID" value="ELU13018.1"/>
    <property type="molecule type" value="Genomic_DNA"/>
</dbReference>
<gene>
    <name evidence="2" type="ORF">CAPTEDRAFT_199751</name>
</gene>
<dbReference type="HOGENOM" id="CLU_512150_0_0_1"/>
<dbReference type="EMBL" id="AMQN01005274">
    <property type="status" value="NOT_ANNOTATED_CDS"/>
    <property type="molecule type" value="Genomic_DNA"/>
</dbReference>
<dbReference type="Proteomes" id="UP000014760">
    <property type="component" value="Unassembled WGS sequence"/>
</dbReference>
<dbReference type="AlphaFoldDB" id="R7V2D0"/>
<proteinExistence type="predicted"/>
<name>R7V2D0_CAPTE</name>
<evidence type="ECO:0000313" key="3">
    <source>
        <dbReference type="EnsemblMetazoa" id="CapteP199751"/>
    </source>
</evidence>
<dbReference type="EMBL" id="AMQN01005273">
    <property type="status" value="NOT_ANNOTATED_CDS"/>
    <property type="molecule type" value="Genomic_DNA"/>
</dbReference>
<feature type="coiled-coil region" evidence="1">
    <location>
        <begin position="119"/>
        <end position="153"/>
    </location>
</feature>
<protein>
    <submittedName>
        <fullName evidence="2 3">Uncharacterized protein</fullName>
    </submittedName>
</protein>
<sequence length="532" mass="61231">MSACELACVDSSIEDVYLVQHLGLQMHGIVRWRLHHRIHPTPCELSLFDAVLILGNLFPEVNLLFTEKEDFFEYYTFTFIVLLIKQLFRLRQALGLALKDPQVRSSLGDIVGESVKQEIIALRAELKRKDATIDDLRRRVVTLETSNDSLEQYQRRNSLRIAGFPEDENEDILTRTLELMNTTMSVEPAITAHDVDRIHRVGKKDGGKPRSVIIKFATYRARHRVMQHRRNLRNTTYFINEDLTRVRSTLLYKSRLMKRQGHFKDCWTHDGSIVYKDNAGQNLYSKNFVTYGVHILIHLAHFAEKYSGLSSISAYVFENNMSTIKRGIRGTGNPLRQVIGRNIERNRLVKVVKESQLSPKKSYCYLLKSGKYCIVNSTSNVCEFEMDGLISVVPSSWMFMDNDGILKCRWTSSQQKIKEAATPSPAWPVYIIAKVMKKKLDSFEMADGYASDAKTTSCSDMDYASHDPANSVLLKRSRKKKISTSNKRRKSNDVSQLFHFASMTFNQLPRPPEMNNFKKLPVINNRENVKKN</sequence>
<reference evidence="2 4" key="2">
    <citation type="journal article" date="2013" name="Nature">
        <title>Insights into bilaterian evolution from three spiralian genomes.</title>
        <authorList>
            <person name="Simakov O."/>
            <person name="Marletaz F."/>
            <person name="Cho S.J."/>
            <person name="Edsinger-Gonzales E."/>
            <person name="Havlak P."/>
            <person name="Hellsten U."/>
            <person name="Kuo D.H."/>
            <person name="Larsson T."/>
            <person name="Lv J."/>
            <person name="Arendt D."/>
            <person name="Savage R."/>
            <person name="Osoegawa K."/>
            <person name="de Jong P."/>
            <person name="Grimwood J."/>
            <person name="Chapman J.A."/>
            <person name="Shapiro H."/>
            <person name="Aerts A."/>
            <person name="Otillar R.P."/>
            <person name="Terry A.Y."/>
            <person name="Boore J.L."/>
            <person name="Grigoriev I.V."/>
            <person name="Lindberg D.R."/>
            <person name="Seaver E.C."/>
            <person name="Weisblat D.A."/>
            <person name="Putnam N.H."/>
            <person name="Rokhsar D.S."/>
        </authorList>
    </citation>
    <scope>NUCLEOTIDE SEQUENCE</scope>
    <source>
        <strain evidence="2 4">I ESC-2004</strain>
    </source>
</reference>
<reference evidence="4" key="1">
    <citation type="submission" date="2012-12" db="EMBL/GenBank/DDBJ databases">
        <authorList>
            <person name="Hellsten U."/>
            <person name="Grimwood J."/>
            <person name="Chapman J.A."/>
            <person name="Shapiro H."/>
            <person name="Aerts A."/>
            <person name="Otillar R.P."/>
            <person name="Terry A.Y."/>
            <person name="Boore J.L."/>
            <person name="Simakov O."/>
            <person name="Marletaz F."/>
            <person name="Cho S.-J."/>
            <person name="Edsinger-Gonzales E."/>
            <person name="Havlak P."/>
            <person name="Kuo D.-H."/>
            <person name="Larsson T."/>
            <person name="Lv J."/>
            <person name="Arendt D."/>
            <person name="Savage R."/>
            <person name="Osoegawa K."/>
            <person name="de Jong P."/>
            <person name="Lindberg D.R."/>
            <person name="Seaver E.C."/>
            <person name="Weisblat D.A."/>
            <person name="Putnam N.H."/>
            <person name="Grigoriev I.V."/>
            <person name="Rokhsar D.S."/>
        </authorList>
    </citation>
    <scope>NUCLEOTIDE SEQUENCE</scope>
    <source>
        <strain evidence="4">I ESC-2004</strain>
    </source>
</reference>
<accession>R7V2D0</accession>
<dbReference type="Gene3D" id="3.30.70.1820">
    <property type="entry name" value="L1 transposable element, RRM domain"/>
    <property type="match status" value="1"/>
</dbReference>
<dbReference type="EMBL" id="AMQN01005276">
    <property type="status" value="NOT_ANNOTATED_CDS"/>
    <property type="molecule type" value="Genomic_DNA"/>
</dbReference>
<evidence type="ECO:0000256" key="1">
    <source>
        <dbReference type="SAM" id="Coils"/>
    </source>
</evidence>
<dbReference type="InterPro" id="IPR004244">
    <property type="entry name" value="Transposase_22"/>
</dbReference>
<keyword evidence="4" id="KW-1185">Reference proteome</keyword>
<keyword evidence="1" id="KW-0175">Coiled coil</keyword>
<evidence type="ECO:0000313" key="2">
    <source>
        <dbReference type="EMBL" id="ELU13018.1"/>
    </source>
</evidence>
<organism evidence="2">
    <name type="scientific">Capitella teleta</name>
    <name type="common">Polychaete worm</name>
    <dbReference type="NCBI Taxonomy" id="283909"/>
    <lineage>
        <taxon>Eukaryota</taxon>
        <taxon>Metazoa</taxon>
        <taxon>Spiralia</taxon>
        <taxon>Lophotrochozoa</taxon>
        <taxon>Annelida</taxon>
        <taxon>Polychaeta</taxon>
        <taxon>Sedentaria</taxon>
        <taxon>Scolecida</taxon>
        <taxon>Capitellidae</taxon>
        <taxon>Capitella</taxon>
    </lineage>
</organism>
<dbReference type="EnsemblMetazoa" id="CapteT199751">
    <property type="protein sequence ID" value="CapteP199751"/>
    <property type="gene ID" value="CapteG199751"/>
</dbReference>